<organism evidence="2">
    <name type="scientific">marine sediment metagenome</name>
    <dbReference type="NCBI Taxonomy" id="412755"/>
    <lineage>
        <taxon>unclassified sequences</taxon>
        <taxon>metagenomes</taxon>
        <taxon>ecological metagenomes</taxon>
    </lineage>
</organism>
<gene>
    <name evidence="2" type="ORF">S03H2_41309</name>
</gene>
<evidence type="ECO:0000259" key="1">
    <source>
        <dbReference type="Pfam" id="PF00534"/>
    </source>
</evidence>
<dbReference type="Pfam" id="PF00534">
    <property type="entry name" value="Glycos_transf_1"/>
    <property type="match status" value="1"/>
</dbReference>
<reference evidence="2" key="1">
    <citation type="journal article" date="2014" name="Front. Microbiol.">
        <title>High frequency of phylogenetically diverse reductive dehalogenase-homologous genes in deep subseafloor sedimentary metagenomes.</title>
        <authorList>
            <person name="Kawai M."/>
            <person name="Futagami T."/>
            <person name="Toyoda A."/>
            <person name="Takaki Y."/>
            <person name="Nishi S."/>
            <person name="Hori S."/>
            <person name="Arai W."/>
            <person name="Tsubouchi T."/>
            <person name="Morono Y."/>
            <person name="Uchiyama I."/>
            <person name="Ito T."/>
            <person name="Fujiyama A."/>
            <person name="Inagaki F."/>
            <person name="Takami H."/>
        </authorList>
    </citation>
    <scope>NUCLEOTIDE SEQUENCE</scope>
    <source>
        <strain evidence="2">Expedition CK06-06</strain>
    </source>
</reference>
<accession>X1ISC4</accession>
<name>X1ISC4_9ZZZZ</name>
<proteinExistence type="predicted"/>
<dbReference type="CDD" id="cd03801">
    <property type="entry name" value="GT4_PimA-like"/>
    <property type="match status" value="1"/>
</dbReference>
<comment type="caution">
    <text evidence="2">The sequence shown here is derived from an EMBL/GenBank/DDBJ whole genome shotgun (WGS) entry which is preliminary data.</text>
</comment>
<dbReference type="AlphaFoldDB" id="X1ISC4"/>
<dbReference type="InterPro" id="IPR001296">
    <property type="entry name" value="Glyco_trans_1"/>
</dbReference>
<feature type="non-terminal residue" evidence="2">
    <location>
        <position position="1"/>
    </location>
</feature>
<dbReference type="SUPFAM" id="SSF53756">
    <property type="entry name" value="UDP-Glycosyltransferase/glycogen phosphorylase"/>
    <property type="match status" value="1"/>
</dbReference>
<dbReference type="EMBL" id="BARU01025653">
    <property type="protein sequence ID" value="GAH68974.1"/>
    <property type="molecule type" value="Genomic_DNA"/>
</dbReference>
<protein>
    <recommendedName>
        <fullName evidence="1">Glycosyl transferase family 1 domain-containing protein</fullName>
    </recommendedName>
</protein>
<dbReference type="GO" id="GO:0016757">
    <property type="term" value="F:glycosyltransferase activity"/>
    <property type="evidence" value="ECO:0007669"/>
    <property type="project" value="InterPro"/>
</dbReference>
<sequence length="228" mass="25332">EIISRSWISPSKIRVIRNGRDQIGSPDLSGYDLDSPLPARIAMVSNLLPHKGHDVLTKSLSLLKQKGLKVPARLIGHESTGMMNEGNAPFTNNLKAEALKLGILDRIEFYGYTENVYDALKGFSVVVLPSDSEGVPNCILEAISLRKLIITSQVGGIPEIIQNGINGLLHPPQDPEALANILEKVFSTPARTWEPMRNAGYNTWKEKFSMEQMMEGLIKVYKELRVLR</sequence>
<evidence type="ECO:0000313" key="2">
    <source>
        <dbReference type="EMBL" id="GAH68974.1"/>
    </source>
</evidence>
<feature type="domain" description="Glycosyl transferase family 1" evidence="1">
    <location>
        <begin position="40"/>
        <end position="197"/>
    </location>
</feature>
<dbReference type="PANTHER" id="PTHR12526">
    <property type="entry name" value="GLYCOSYLTRANSFERASE"/>
    <property type="match status" value="1"/>
</dbReference>
<dbReference type="Gene3D" id="3.40.50.2000">
    <property type="entry name" value="Glycogen Phosphorylase B"/>
    <property type="match status" value="2"/>
</dbReference>
<dbReference type="PANTHER" id="PTHR12526:SF636">
    <property type="entry name" value="BLL3647 PROTEIN"/>
    <property type="match status" value="1"/>
</dbReference>